<dbReference type="Proteomes" id="UP000269271">
    <property type="component" value="Unassembled WGS sequence"/>
</dbReference>
<dbReference type="RefSeq" id="WP_124618532.1">
    <property type="nucleotide sequence ID" value="NZ_QTQX01000013.1"/>
</dbReference>
<gene>
    <name evidence="3" type="ORF">DF037_20470</name>
</gene>
<dbReference type="EMBL" id="QTQX01000013">
    <property type="protein sequence ID" value="RQT26066.1"/>
    <property type="molecule type" value="Genomic_DNA"/>
</dbReference>
<comment type="caution">
    <text evidence="3">The sequence shown here is derived from an EMBL/GenBank/DDBJ whole genome shotgun (WGS) entry which is preliminary data.</text>
</comment>
<dbReference type="AlphaFoldDB" id="A0A3N8R2U8"/>
<evidence type="ECO:0000256" key="2">
    <source>
        <dbReference type="SAM" id="Phobius"/>
    </source>
</evidence>
<feature type="coiled-coil region" evidence="1">
    <location>
        <begin position="43"/>
        <end position="77"/>
    </location>
</feature>
<proteinExistence type="predicted"/>
<keyword evidence="2" id="KW-0812">Transmembrane</keyword>
<protein>
    <submittedName>
        <fullName evidence="3">Uncharacterized protein</fullName>
    </submittedName>
</protein>
<organism evidence="3 4">
    <name type="scientific">Burkholderia contaminans</name>
    <dbReference type="NCBI Taxonomy" id="488447"/>
    <lineage>
        <taxon>Bacteria</taxon>
        <taxon>Pseudomonadati</taxon>
        <taxon>Pseudomonadota</taxon>
        <taxon>Betaproteobacteria</taxon>
        <taxon>Burkholderiales</taxon>
        <taxon>Burkholderiaceae</taxon>
        <taxon>Burkholderia</taxon>
        <taxon>Burkholderia cepacia complex</taxon>
    </lineage>
</organism>
<keyword evidence="2" id="KW-0472">Membrane</keyword>
<keyword evidence="2" id="KW-1133">Transmembrane helix</keyword>
<keyword evidence="1" id="KW-0175">Coiled coil</keyword>
<name>A0A3N8R2U8_9BURK</name>
<sequence length="122" mass="13112">MTAEKDNDVSELAALGSQIRDVQGHVAEIKTGMGQVADAIVRLAVIEERHLATRARVEKLEDRMVDVSSRTTELEKSHIKYEARFAGATWTAKAVWALLGGAALTIAGKLLMMAMAAPAATH</sequence>
<evidence type="ECO:0000313" key="3">
    <source>
        <dbReference type="EMBL" id="RQT26066.1"/>
    </source>
</evidence>
<feature type="transmembrane region" description="Helical" evidence="2">
    <location>
        <begin position="94"/>
        <end position="117"/>
    </location>
</feature>
<evidence type="ECO:0000256" key="1">
    <source>
        <dbReference type="SAM" id="Coils"/>
    </source>
</evidence>
<reference evidence="3 4" key="1">
    <citation type="submission" date="2018-08" db="EMBL/GenBank/DDBJ databases">
        <title>Comparative analysis of Burkholderia isolates from Puerto Rico.</title>
        <authorList>
            <person name="Hall C."/>
            <person name="Sahl J."/>
            <person name="Wagner D."/>
        </authorList>
    </citation>
    <scope>NUCLEOTIDE SEQUENCE [LARGE SCALE GENOMIC DNA]</scope>
    <source>
        <strain evidence="3 4">Bp9001</strain>
    </source>
</reference>
<accession>A0A3N8R2U8</accession>
<evidence type="ECO:0000313" key="4">
    <source>
        <dbReference type="Proteomes" id="UP000269271"/>
    </source>
</evidence>